<evidence type="ECO:0000313" key="2">
    <source>
        <dbReference type="EMBL" id="KAJ1189483.1"/>
    </source>
</evidence>
<gene>
    <name evidence="2" type="ORF">NDU88_006228</name>
</gene>
<evidence type="ECO:0000256" key="1">
    <source>
        <dbReference type="SAM" id="MobiDB-lite"/>
    </source>
</evidence>
<keyword evidence="3" id="KW-1185">Reference proteome</keyword>
<feature type="region of interest" description="Disordered" evidence="1">
    <location>
        <begin position="107"/>
        <end position="220"/>
    </location>
</feature>
<proteinExistence type="predicted"/>
<protein>
    <submittedName>
        <fullName evidence="2">Uncharacterized protein</fullName>
    </submittedName>
</protein>
<sequence length="220" mass="22282">MQGKHPQAPVDYQAWASHGMAGWREGAPAPVPGGAPAGAPELKLAGEASLGPVDSQVWFTQVTAGWRKAAPAPGSRGCLAGAPEAKLAGEASLGAVDSQVWVPQGRAGWRKAAPVPGTGGCSWTQTGRGSLPGPGGFPRMGTSGYGRLEEGSAHPRAQWGPAWGPEAKLAGEASPGPVDSQFWAPQGTAGWKTRAPTPGPVGAQPGPLKPDCQGKPPWAQ</sequence>
<name>A0AAV7UKD5_PLEWA</name>
<evidence type="ECO:0000313" key="3">
    <source>
        <dbReference type="Proteomes" id="UP001066276"/>
    </source>
</evidence>
<organism evidence="2 3">
    <name type="scientific">Pleurodeles waltl</name>
    <name type="common">Iberian ribbed newt</name>
    <dbReference type="NCBI Taxonomy" id="8319"/>
    <lineage>
        <taxon>Eukaryota</taxon>
        <taxon>Metazoa</taxon>
        <taxon>Chordata</taxon>
        <taxon>Craniata</taxon>
        <taxon>Vertebrata</taxon>
        <taxon>Euteleostomi</taxon>
        <taxon>Amphibia</taxon>
        <taxon>Batrachia</taxon>
        <taxon>Caudata</taxon>
        <taxon>Salamandroidea</taxon>
        <taxon>Salamandridae</taxon>
        <taxon>Pleurodelinae</taxon>
        <taxon>Pleurodeles</taxon>
    </lineage>
</organism>
<dbReference type="Proteomes" id="UP001066276">
    <property type="component" value="Chromosome 3_1"/>
</dbReference>
<comment type="caution">
    <text evidence="2">The sequence shown here is derived from an EMBL/GenBank/DDBJ whole genome shotgun (WGS) entry which is preliminary data.</text>
</comment>
<accession>A0AAV7UKD5</accession>
<reference evidence="2" key="1">
    <citation type="journal article" date="2022" name="bioRxiv">
        <title>Sequencing and chromosome-scale assembly of the giantPleurodeles waltlgenome.</title>
        <authorList>
            <person name="Brown T."/>
            <person name="Elewa A."/>
            <person name="Iarovenko S."/>
            <person name="Subramanian E."/>
            <person name="Araus A.J."/>
            <person name="Petzold A."/>
            <person name="Susuki M."/>
            <person name="Suzuki K.-i.T."/>
            <person name="Hayashi T."/>
            <person name="Toyoda A."/>
            <person name="Oliveira C."/>
            <person name="Osipova E."/>
            <person name="Leigh N.D."/>
            <person name="Simon A."/>
            <person name="Yun M.H."/>
        </authorList>
    </citation>
    <scope>NUCLEOTIDE SEQUENCE</scope>
    <source>
        <strain evidence="2">20211129_DDA</strain>
        <tissue evidence="2">Liver</tissue>
    </source>
</reference>
<dbReference type="EMBL" id="JANPWB010000005">
    <property type="protein sequence ID" value="KAJ1189483.1"/>
    <property type="molecule type" value="Genomic_DNA"/>
</dbReference>
<dbReference type="AlphaFoldDB" id="A0AAV7UKD5"/>